<dbReference type="AlphaFoldDB" id="A0A849SP10"/>
<organism evidence="1 2">
    <name type="scientific">Eiseniibacteriota bacterium</name>
    <dbReference type="NCBI Taxonomy" id="2212470"/>
    <lineage>
        <taxon>Bacteria</taxon>
        <taxon>Candidatus Eiseniibacteriota</taxon>
    </lineage>
</organism>
<comment type="caution">
    <text evidence="1">The sequence shown here is derived from an EMBL/GenBank/DDBJ whole genome shotgun (WGS) entry which is preliminary data.</text>
</comment>
<dbReference type="Proteomes" id="UP000580839">
    <property type="component" value="Unassembled WGS sequence"/>
</dbReference>
<dbReference type="EMBL" id="JABFRW010000030">
    <property type="protein sequence ID" value="NOT33140.1"/>
    <property type="molecule type" value="Genomic_DNA"/>
</dbReference>
<name>A0A849SP10_UNCEI</name>
<reference evidence="1 2" key="1">
    <citation type="submission" date="2020-04" db="EMBL/GenBank/DDBJ databases">
        <title>Metagenomic profiling of ammonia- and methane-oxidizing microorganisms in a Dutch drinking water treatment plant.</title>
        <authorList>
            <person name="Poghosyan L."/>
            <person name="Leucker S."/>
        </authorList>
    </citation>
    <scope>NUCLEOTIDE SEQUENCE [LARGE SCALE GENOMIC DNA]</scope>
    <source>
        <strain evidence="1">S-RSF-IL-03</strain>
    </source>
</reference>
<accession>A0A849SP10</accession>
<proteinExistence type="predicted"/>
<gene>
    <name evidence="1" type="ORF">HOP12_03115</name>
</gene>
<evidence type="ECO:0000313" key="1">
    <source>
        <dbReference type="EMBL" id="NOT33140.1"/>
    </source>
</evidence>
<sequence>MPNQKLVRCNIRRSGVSGDATPRFVPLEIFGLWEFLMAAKHGFEVLEAKGSLWLDLEDTPEAAYGANQYERVTELTAFVFSSRDEMFAPVRRYFPTVQCEELKRIFLAHYPESQRMQTRVQERPGIWLRRDATEAAAL</sequence>
<protein>
    <submittedName>
        <fullName evidence="1">Uncharacterized protein</fullName>
    </submittedName>
</protein>
<evidence type="ECO:0000313" key="2">
    <source>
        <dbReference type="Proteomes" id="UP000580839"/>
    </source>
</evidence>